<dbReference type="CDD" id="cd00861">
    <property type="entry name" value="ProRS_anticodon_short"/>
    <property type="match status" value="1"/>
</dbReference>
<keyword evidence="7 10" id="KW-0648">Protein biosynthesis</keyword>
<dbReference type="EMBL" id="AP023036">
    <property type="protein sequence ID" value="BCD45935.1"/>
    <property type="molecule type" value="Genomic_DNA"/>
</dbReference>
<evidence type="ECO:0000256" key="1">
    <source>
        <dbReference type="ARBA" id="ARBA00004496"/>
    </source>
</evidence>
<proteinExistence type="inferred from homology"/>
<dbReference type="InterPro" id="IPR044140">
    <property type="entry name" value="ProRS_anticodon_short"/>
</dbReference>
<dbReference type="GeneID" id="56929193"/>
<dbReference type="Pfam" id="PF03129">
    <property type="entry name" value="HGTP_anticodon"/>
    <property type="match status" value="1"/>
</dbReference>
<accession>A0ABM7KZJ1</accession>
<evidence type="ECO:0000256" key="7">
    <source>
        <dbReference type="ARBA" id="ARBA00022917"/>
    </source>
</evidence>
<evidence type="ECO:0000256" key="6">
    <source>
        <dbReference type="ARBA" id="ARBA00022840"/>
    </source>
</evidence>
<dbReference type="InterPro" id="IPR036754">
    <property type="entry name" value="YbaK/aa-tRNA-synt-asso_dom_sf"/>
</dbReference>
<dbReference type="RefSeq" id="WP_006564915.1">
    <property type="nucleotide sequence ID" value="NZ_AP023036.1"/>
</dbReference>
<dbReference type="SUPFAM" id="SSF55826">
    <property type="entry name" value="YbaK/ProRS associated domain"/>
    <property type="match status" value="1"/>
</dbReference>
<dbReference type="CDD" id="cd00779">
    <property type="entry name" value="ProRS_core_prok"/>
    <property type="match status" value="1"/>
</dbReference>
<evidence type="ECO:0000313" key="12">
    <source>
        <dbReference type="EMBL" id="BCD45935.1"/>
    </source>
</evidence>
<evidence type="ECO:0000256" key="8">
    <source>
        <dbReference type="ARBA" id="ARBA00023146"/>
    </source>
</evidence>
<evidence type="ECO:0000256" key="10">
    <source>
        <dbReference type="HAMAP-Rule" id="MF_01569"/>
    </source>
</evidence>
<dbReference type="PROSITE" id="PS50862">
    <property type="entry name" value="AA_TRNA_LIGASE_II"/>
    <property type="match status" value="1"/>
</dbReference>
<evidence type="ECO:0000259" key="11">
    <source>
        <dbReference type="PROSITE" id="PS50862"/>
    </source>
</evidence>
<gene>
    <name evidence="10 12" type="primary">proS</name>
    <name evidence="12" type="ORF">NHP190020_09740</name>
</gene>
<dbReference type="InterPro" id="IPR023717">
    <property type="entry name" value="Pro-tRNA-Synthase_IIa_type1"/>
</dbReference>
<dbReference type="PANTHER" id="PTHR42753">
    <property type="entry name" value="MITOCHONDRIAL RIBOSOME PROTEIN L39/PROLYL-TRNA LIGASE FAMILY MEMBER"/>
    <property type="match status" value="1"/>
</dbReference>
<dbReference type="CDD" id="cd04334">
    <property type="entry name" value="ProRS-INS"/>
    <property type="match status" value="1"/>
</dbReference>
<dbReference type="PANTHER" id="PTHR42753:SF2">
    <property type="entry name" value="PROLINE--TRNA LIGASE"/>
    <property type="match status" value="1"/>
</dbReference>
<evidence type="ECO:0000256" key="9">
    <source>
        <dbReference type="ARBA" id="ARBA00047671"/>
    </source>
</evidence>
<dbReference type="NCBIfam" id="NF006625">
    <property type="entry name" value="PRK09194.1"/>
    <property type="match status" value="1"/>
</dbReference>
<evidence type="ECO:0000256" key="5">
    <source>
        <dbReference type="ARBA" id="ARBA00022741"/>
    </source>
</evidence>
<keyword evidence="8 10" id="KW-0030">Aminoacyl-tRNA synthetase</keyword>
<name>A0ABM7KZJ1_9HELI</name>
<keyword evidence="13" id="KW-1185">Reference proteome</keyword>
<protein>
    <recommendedName>
        <fullName evidence="10">Proline--tRNA ligase</fullName>
        <ecNumber evidence="10">6.1.1.15</ecNumber>
    </recommendedName>
    <alternativeName>
        <fullName evidence="10">Prolyl-tRNA synthetase</fullName>
        <shortName evidence="10">ProRS</shortName>
    </alternativeName>
</protein>
<comment type="similarity">
    <text evidence="10">Belongs to the class-II aminoacyl-tRNA synthetase family. ProS type 1 subfamily.</text>
</comment>
<dbReference type="InterPro" id="IPR002314">
    <property type="entry name" value="aa-tRNA-synt_IIb"/>
</dbReference>
<reference evidence="12 13" key="1">
    <citation type="submission" date="2020-04" db="EMBL/GenBank/DDBJ databases">
        <title>Genomic analysis of gastric non-Helicobacter pylori Helicobacters isolated in Japan.</title>
        <authorList>
            <person name="Suzuki M."/>
            <person name="Rimbara E."/>
        </authorList>
    </citation>
    <scope>NUCLEOTIDE SEQUENCE [LARGE SCALE GENOMIC DNA]</scope>
    <source>
        <strain evidence="12 13">NHP19-0020</strain>
    </source>
</reference>
<keyword evidence="3 10" id="KW-0963">Cytoplasm</keyword>
<sequence>MRYSTLFAPSLKEPPKDAVLKSHQFLIQAGFIKQIGSGIYSFLPLGQKVLSKIKNIIKEEMDKHGAQECMFNFITPASLWEQSKRLHKYGQELLVFKDRKNYPFVLGPTHEEVAVEVVKGFVQSYKQLPLHLYQIHTKFRDEIRPRFGLMRAREFIMKDGYSFHVSTQDLEREFNAMEQVYSRIFTRLGLNFRAVQADSGAIGGNKSKEFVVLAECGEDSIIACTNCSYAANIEIARRARRCEPDNVPKASFAKFSTPNTPTIEALSAFFKVDPFFIIKAIAKQVLFEDRTTQIVFFFLRGDDFLEETKALNAINRLCTGRALSLEEISAETLEQAGMFPGYMGPYGLKHILPDALVIFDCDLEEANSLICGANEKEMHFVGVDLATFEGLNYQDIAAVRVQDLCPECQGNLEQHKSIEVGHIFQLGNTYAKNLGANFLNTEGEATFFEMGCYGIGVSRLLPAILEQKSDSKGCVWSLESAPFEVVLVVANSKDTELIALAQTLYQELLEAGVDVLLDDRNLRFGAKMIDFERIGSSYALIIGKEAKSGHLELIKREGLSKQIVERVQLIDILKAR</sequence>
<keyword evidence="6 10" id="KW-0067">ATP-binding</keyword>
<dbReference type="PRINTS" id="PR01046">
    <property type="entry name" value="TRNASYNTHPRO"/>
</dbReference>
<comment type="subcellular location">
    <subcellularLocation>
        <location evidence="1 10">Cytoplasm</location>
    </subcellularLocation>
</comment>
<dbReference type="InterPro" id="IPR033730">
    <property type="entry name" value="ProRS_core_prok"/>
</dbReference>
<dbReference type="Pfam" id="PF04073">
    <property type="entry name" value="tRNA_edit"/>
    <property type="match status" value="1"/>
</dbReference>
<organism evidence="12 13">
    <name type="scientific">Helicobacter suis</name>
    <dbReference type="NCBI Taxonomy" id="104628"/>
    <lineage>
        <taxon>Bacteria</taxon>
        <taxon>Pseudomonadati</taxon>
        <taxon>Campylobacterota</taxon>
        <taxon>Epsilonproteobacteria</taxon>
        <taxon>Campylobacterales</taxon>
        <taxon>Helicobacteraceae</taxon>
        <taxon>Helicobacter</taxon>
    </lineage>
</organism>
<dbReference type="InterPro" id="IPR006195">
    <property type="entry name" value="aa-tRNA-synth_II"/>
</dbReference>
<dbReference type="Gene3D" id="3.40.50.800">
    <property type="entry name" value="Anticodon-binding domain"/>
    <property type="match status" value="1"/>
</dbReference>
<evidence type="ECO:0000256" key="2">
    <source>
        <dbReference type="ARBA" id="ARBA00011738"/>
    </source>
</evidence>
<keyword evidence="5 10" id="KW-0547">Nucleotide-binding</keyword>
<dbReference type="InterPro" id="IPR002316">
    <property type="entry name" value="Pro-tRNA-ligase_IIa"/>
</dbReference>
<dbReference type="Proteomes" id="UP000509742">
    <property type="component" value="Chromosome"/>
</dbReference>
<dbReference type="SUPFAM" id="SSF52954">
    <property type="entry name" value="Class II aaRS ABD-related"/>
    <property type="match status" value="1"/>
</dbReference>
<comment type="domain">
    <text evidence="10">Consists of three domains: the N-terminal catalytic domain, the editing domain and the C-terminal anticodon-binding domain.</text>
</comment>
<dbReference type="NCBIfam" id="TIGR00409">
    <property type="entry name" value="proS_fam_II"/>
    <property type="match status" value="1"/>
</dbReference>
<comment type="subunit">
    <text evidence="2 10">Homodimer.</text>
</comment>
<evidence type="ECO:0000256" key="4">
    <source>
        <dbReference type="ARBA" id="ARBA00022598"/>
    </source>
</evidence>
<dbReference type="HAMAP" id="MF_01569">
    <property type="entry name" value="Pro_tRNA_synth_type1"/>
    <property type="match status" value="1"/>
</dbReference>
<comment type="catalytic activity">
    <reaction evidence="9 10">
        <text>tRNA(Pro) + L-proline + ATP = L-prolyl-tRNA(Pro) + AMP + diphosphate</text>
        <dbReference type="Rhea" id="RHEA:14305"/>
        <dbReference type="Rhea" id="RHEA-COMP:9700"/>
        <dbReference type="Rhea" id="RHEA-COMP:9702"/>
        <dbReference type="ChEBI" id="CHEBI:30616"/>
        <dbReference type="ChEBI" id="CHEBI:33019"/>
        <dbReference type="ChEBI" id="CHEBI:60039"/>
        <dbReference type="ChEBI" id="CHEBI:78442"/>
        <dbReference type="ChEBI" id="CHEBI:78532"/>
        <dbReference type="ChEBI" id="CHEBI:456215"/>
        <dbReference type="EC" id="6.1.1.15"/>
    </reaction>
</comment>
<evidence type="ECO:0000313" key="13">
    <source>
        <dbReference type="Proteomes" id="UP000509742"/>
    </source>
</evidence>
<dbReference type="InterPro" id="IPR004500">
    <property type="entry name" value="Pro-tRNA-synth_IIa_bac-type"/>
</dbReference>
<dbReference type="InterPro" id="IPR050062">
    <property type="entry name" value="Pro-tRNA_synthetase"/>
</dbReference>
<dbReference type="InterPro" id="IPR036621">
    <property type="entry name" value="Anticodon-bd_dom_sf"/>
</dbReference>
<dbReference type="InterPro" id="IPR004154">
    <property type="entry name" value="Anticodon-bd"/>
</dbReference>
<dbReference type="Pfam" id="PF00587">
    <property type="entry name" value="tRNA-synt_2b"/>
    <property type="match status" value="1"/>
</dbReference>
<dbReference type="InterPro" id="IPR007214">
    <property type="entry name" value="YbaK/aa-tRNA-synth-assoc-dom"/>
</dbReference>
<keyword evidence="4 10" id="KW-0436">Ligase</keyword>
<comment type="function">
    <text evidence="10">Catalyzes the attachment of proline to tRNA(Pro) in a two-step reaction: proline is first activated by ATP to form Pro-AMP and then transferred to the acceptor end of tRNA(Pro). As ProRS can inadvertently accommodate and process non-cognate amino acids such as alanine and cysteine, to avoid such errors it has two additional distinct editing activities against alanine. One activity is designated as 'pretransfer' editing and involves the tRNA(Pro)-independent hydrolysis of activated Ala-AMP. The other activity is designated 'posttransfer' editing and involves deacylation of mischarged Ala-tRNA(Pro). The misacylated Cys-tRNA(Pro) is not edited by ProRS.</text>
</comment>
<evidence type="ECO:0000256" key="3">
    <source>
        <dbReference type="ARBA" id="ARBA00022490"/>
    </source>
</evidence>
<dbReference type="SUPFAM" id="SSF55681">
    <property type="entry name" value="Class II aaRS and biotin synthetases"/>
    <property type="match status" value="1"/>
</dbReference>
<feature type="domain" description="Aminoacyl-transfer RNA synthetases class-II family profile" evidence="11">
    <location>
        <begin position="33"/>
        <end position="482"/>
    </location>
</feature>
<dbReference type="EC" id="6.1.1.15" evidence="10"/>
<dbReference type="Gene3D" id="3.30.930.10">
    <property type="entry name" value="Bira Bifunctional Protein, Domain 2"/>
    <property type="match status" value="2"/>
</dbReference>
<dbReference type="InterPro" id="IPR045864">
    <property type="entry name" value="aa-tRNA-synth_II/BPL/LPL"/>
</dbReference>